<sequence>MDPISTTDTIFYLSLVPLMVLTHNGLVAALKFVVSATWFTSIRLPTQLLTQRVLRSYDQRSGFAQSSSLFEFIIVLCTEWAVATADTENTSTIFFSRQMSLALYLFRRFRNGGANLGDTRYFPMAENGLNGMWIRSPHRGDVHDVVIYYIHGGGFAMASLYFYLEYLITMQVSLQLQGFRNPAIFALEYPPVPKARFEDQLNHAVAGWNYLCTTMDDTNLVIAGDSTGATLGLSLLLHIAHPSPDVEAVDRRKPIAALFASPWTDLYSTIKPTRSDYLTPKILHKYALSYTGNDHTNVYKNPGLCKSKEWWTKAFPQFGMYITFGSEEMLGPSIERFAYSIRSCGLIKAAAQQNQVHAWPIVMNYIGRSKDQRESGIEDLVSNLARMILWHTDTYPGPYNDYGLT</sequence>
<gene>
    <name evidence="3" type="ORF">GNLVRS02_ARAD1C10604g</name>
</gene>
<protein>
    <submittedName>
        <fullName evidence="3">ARAD1C10604p</fullName>
    </submittedName>
</protein>
<dbReference type="Pfam" id="PF10340">
    <property type="entry name" value="Say1_Mug180"/>
    <property type="match status" value="1"/>
</dbReference>
<keyword evidence="2" id="KW-0812">Transmembrane</keyword>
<dbReference type="PANTHER" id="PTHR48081">
    <property type="entry name" value="AB HYDROLASE SUPERFAMILY PROTEIN C4A8.06C"/>
    <property type="match status" value="1"/>
</dbReference>
<keyword evidence="2" id="KW-1133">Transmembrane helix</keyword>
<reference evidence="3" key="1">
    <citation type="submission" date="2014-02" db="EMBL/GenBank/DDBJ databases">
        <authorList>
            <person name="Genoscope - CEA"/>
        </authorList>
    </citation>
    <scope>NUCLEOTIDE SEQUENCE</scope>
    <source>
        <strain evidence="3">LS3</strain>
    </source>
</reference>
<feature type="transmembrane region" description="Helical" evidence="2">
    <location>
        <begin position="145"/>
        <end position="164"/>
    </location>
</feature>
<accession>A0A060T630</accession>
<feature type="transmembrane region" description="Helical" evidence="2">
    <location>
        <begin position="12"/>
        <end position="34"/>
    </location>
</feature>
<dbReference type="InterPro" id="IPR050300">
    <property type="entry name" value="GDXG_lipolytic_enzyme"/>
</dbReference>
<dbReference type="InterPro" id="IPR019436">
    <property type="entry name" value="Say1-like"/>
</dbReference>
<dbReference type="GO" id="GO:0016787">
    <property type="term" value="F:hydrolase activity"/>
    <property type="evidence" value="ECO:0007669"/>
    <property type="project" value="UniProtKB-KW"/>
</dbReference>
<dbReference type="EMBL" id="HG937693">
    <property type="protein sequence ID" value="CDP34362.1"/>
    <property type="molecule type" value="Genomic_DNA"/>
</dbReference>
<dbReference type="Gene3D" id="3.40.50.1820">
    <property type="entry name" value="alpha/beta hydrolase"/>
    <property type="match status" value="1"/>
</dbReference>
<evidence type="ECO:0000313" key="3">
    <source>
        <dbReference type="EMBL" id="CDP34362.1"/>
    </source>
</evidence>
<evidence type="ECO:0000256" key="1">
    <source>
        <dbReference type="ARBA" id="ARBA00022801"/>
    </source>
</evidence>
<dbReference type="InterPro" id="IPR029058">
    <property type="entry name" value="AB_hydrolase_fold"/>
</dbReference>
<evidence type="ECO:0000256" key="2">
    <source>
        <dbReference type="SAM" id="Phobius"/>
    </source>
</evidence>
<dbReference type="SUPFAM" id="SSF53474">
    <property type="entry name" value="alpha/beta-Hydrolases"/>
    <property type="match status" value="1"/>
</dbReference>
<dbReference type="PANTHER" id="PTHR48081:SF2">
    <property type="entry name" value="ALPHA_BETA-HYDROLASE"/>
    <property type="match status" value="1"/>
</dbReference>
<proteinExistence type="predicted"/>
<organism evidence="3">
    <name type="scientific">Blastobotrys adeninivorans</name>
    <name type="common">Yeast</name>
    <name type="synonym">Arxula adeninivorans</name>
    <dbReference type="NCBI Taxonomy" id="409370"/>
    <lineage>
        <taxon>Eukaryota</taxon>
        <taxon>Fungi</taxon>
        <taxon>Dikarya</taxon>
        <taxon>Ascomycota</taxon>
        <taxon>Saccharomycotina</taxon>
        <taxon>Dipodascomycetes</taxon>
        <taxon>Dipodascales</taxon>
        <taxon>Trichomonascaceae</taxon>
        <taxon>Blastobotrys</taxon>
    </lineage>
</organism>
<dbReference type="AlphaFoldDB" id="A0A060T630"/>
<reference evidence="3" key="2">
    <citation type="submission" date="2014-06" db="EMBL/GenBank/DDBJ databases">
        <title>The complete genome of Blastobotrys (Arxula) adeninivorans LS3 - a yeast of biotechnological interest.</title>
        <authorList>
            <person name="Kunze G."/>
            <person name="Gaillardin C."/>
            <person name="Czernicka M."/>
            <person name="Durrens P."/>
            <person name="Martin T."/>
            <person name="Boer E."/>
            <person name="Gabaldon T."/>
            <person name="Cruz J."/>
            <person name="Talla E."/>
            <person name="Marck C."/>
            <person name="Goffeau A."/>
            <person name="Barbe V."/>
            <person name="Baret P."/>
            <person name="Baronian K."/>
            <person name="Beier S."/>
            <person name="Bleykasten C."/>
            <person name="Bode R."/>
            <person name="Casaregola S."/>
            <person name="Despons L."/>
            <person name="Fairhead C."/>
            <person name="Giersberg M."/>
            <person name="Gierski P."/>
            <person name="Hahnel U."/>
            <person name="Hartmann A."/>
            <person name="Jankowska D."/>
            <person name="Jubin C."/>
            <person name="Jung P."/>
            <person name="Lafontaine I."/>
            <person name="Leh-Louis V."/>
            <person name="Lemaire M."/>
            <person name="Marcet-Houben M."/>
            <person name="Mascher M."/>
            <person name="Morel G."/>
            <person name="Richard G.-F."/>
            <person name="Riechen J."/>
            <person name="Sacerdot C."/>
            <person name="Sarkar A."/>
            <person name="Savel G."/>
            <person name="Schacherer J."/>
            <person name="Sherman D."/>
            <person name="Straub M.-L."/>
            <person name="Stein N."/>
            <person name="Thierry A."/>
            <person name="Trautwein-Schult A."/>
            <person name="Westhof E."/>
            <person name="Worch S."/>
            <person name="Dujon B."/>
            <person name="Souciet J.-L."/>
            <person name="Wincker P."/>
            <person name="Scholz U."/>
            <person name="Neuveglise N."/>
        </authorList>
    </citation>
    <scope>NUCLEOTIDE SEQUENCE</scope>
    <source>
        <strain evidence="3">LS3</strain>
    </source>
</reference>
<name>A0A060T630_BLAAD</name>
<dbReference type="PhylomeDB" id="A0A060T630"/>
<keyword evidence="2" id="KW-0472">Membrane</keyword>
<keyword evidence="1" id="KW-0378">Hydrolase</keyword>